<dbReference type="InterPro" id="IPR000209">
    <property type="entry name" value="Peptidase_S8/S53_dom"/>
</dbReference>
<dbReference type="InterPro" id="IPR051048">
    <property type="entry name" value="Peptidase_S8/S53_subtilisin"/>
</dbReference>
<dbReference type="PANTHER" id="PTHR43399:SF4">
    <property type="entry name" value="CELL WALL-ASSOCIATED PROTEASE"/>
    <property type="match status" value="1"/>
</dbReference>
<evidence type="ECO:0000256" key="6">
    <source>
        <dbReference type="RuleBase" id="RU003355"/>
    </source>
</evidence>
<feature type="domain" description="Peptidase S8/S53" evidence="8">
    <location>
        <begin position="182"/>
        <end position="426"/>
    </location>
</feature>
<dbReference type="InterPro" id="IPR036852">
    <property type="entry name" value="Peptidase_S8/S53_dom_sf"/>
</dbReference>
<evidence type="ECO:0000256" key="5">
    <source>
        <dbReference type="PROSITE-ProRule" id="PRU01240"/>
    </source>
</evidence>
<dbReference type="Pfam" id="PF00082">
    <property type="entry name" value="Peptidase_S8"/>
    <property type="match status" value="1"/>
</dbReference>
<dbReference type="EMBL" id="CP121682">
    <property type="protein sequence ID" value="WGD39018.1"/>
    <property type="molecule type" value="Genomic_DNA"/>
</dbReference>
<dbReference type="InterPro" id="IPR023827">
    <property type="entry name" value="Peptidase_S8_Asp-AS"/>
</dbReference>
<feature type="active site" description="Charge relay system" evidence="5">
    <location>
        <position position="191"/>
    </location>
</feature>
<proteinExistence type="inferred from homology"/>
<keyword evidence="10" id="KW-1185">Reference proteome</keyword>
<dbReference type="PROSITE" id="PS00136">
    <property type="entry name" value="SUBTILASE_ASP"/>
    <property type="match status" value="1"/>
</dbReference>
<evidence type="ECO:0000256" key="7">
    <source>
        <dbReference type="SAM" id="MobiDB-lite"/>
    </source>
</evidence>
<keyword evidence="4 5" id="KW-0720">Serine protease</keyword>
<dbReference type="PROSITE" id="PS51892">
    <property type="entry name" value="SUBTILASE"/>
    <property type="match status" value="1"/>
</dbReference>
<dbReference type="SUPFAM" id="SSF52743">
    <property type="entry name" value="Subtilisin-like"/>
    <property type="match status" value="1"/>
</dbReference>
<organism evidence="9 10">
    <name type="scientific">Streptomyces cathayae</name>
    <dbReference type="NCBI Taxonomy" id="3031124"/>
    <lineage>
        <taxon>Bacteria</taxon>
        <taxon>Bacillati</taxon>
        <taxon>Actinomycetota</taxon>
        <taxon>Actinomycetes</taxon>
        <taxon>Kitasatosporales</taxon>
        <taxon>Streptomycetaceae</taxon>
        <taxon>Streptomyces</taxon>
    </lineage>
</organism>
<sequence length="444" mass="45997">MANGPMDRHAFGEQPNRPNGSVMGQGSEYTGRYVVLLDPSDQESGINALRASADIASVERVRGAEAGNVAELLERPDVSVLFEDLAAAVVEVRPEQRHALVTTAEAEPSIIAAEPERMVYALPITAPQQAPTEFFPAFRSDEDVVARHTRTEIAAAQGPASDEQSFTWGLQAIRANLTNLTGRGVKIAVLDTGVDTDHPDFAGRIEATESFVPGETVEDGHGHGTHCIGTAAGPANPRQGPRYGVAPEAQILAGKVLSNAGSGSDGQILAGMAWAVSRGARVISMSLGARVRPGELFPQTYEILAQRALERGTVIVAAAGNDSRRPQDIQPVGRPANCPSILAVAALDKAIEPSFFSNAGINGQGGEINIAAPGRDVHSAAPGGGYQQMSGTSMATPHVAGAIALLAQATPNASAAELMAGLKSGAFPLTQPLRDVGAGLLQAP</sequence>
<evidence type="ECO:0000313" key="9">
    <source>
        <dbReference type="EMBL" id="WGD39018.1"/>
    </source>
</evidence>
<feature type="compositionally biased region" description="Basic and acidic residues" evidence="7">
    <location>
        <begin position="1"/>
        <end position="11"/>
    </location>
</feature>
<protein>
    <submittedName>
        <fullName evidence="9">S8 family serine peptidase</fullName>
    </submittedName>
</protein>
<name>A0ABY8JUF5_9ACTN</name>
<reference evidence="9 10" key="1">
    <citation type="submission" date="2023-03" db="EMBL/GenBank/DDBJ databases">
        <authorList>
            <person name="Mo P."/>
        </authorList>
    </citation>
    <scope>NUCLEOTIDE SEQUENCE [LARGE SCALE GENOMIC DNA]</scope>
    <source>
        <strain evidence="9 10">HUAS 5</strain>
    </source>
</reference>
<feature type="active site" description="Charge relay system" evidence="5">
    <location>
        <position position="223"/>
    </location>
</feature>
<keyword evidence="2 5" id="KW-0645">Protease</keyword>
<evidence type="ECO:0000256" key="3">
    <source>
        <dbReference type="ARBA" id="ARBA00022801"/>
    </source>
</evidence>
<feature type="region of interest" description="Disordered" evidence="7">
    <location>
        <begin position="1"/>
        <end position="25"/>
    </location>
</feature>
<dbReference type="Gene3D" id="3.40.50.200">
    <property type="entry name" value="Peptidase S8/S53 domain"/>
    <property type="match status" value="1"/>
</dbReference>
<dbReference type="Proteomes" id="UP001216440">
    <property type="component" value="Chromosome"/>
</dbReference>
<accession>A0ABY8JUF5</accession>
<evidence type="ECO:0000313" key="10">
    <source>
        <dbReference type="Proteomes" id="UP001216440"/>
    </source>
</evidence>
<gene>
    <name evidence="9" type="ORF">PYS65_01880</name>
</gene>
<evidence type="ECO:0000256" key="2">
    <source>
        <dbReference type="ARBA" id="ARBA00022670"/>
    </source>
</evidence>
<dbReference type="RefSeq" id="WP_279331940.1">
    <property type="nucleotide sequence ID" value="NZ_CP121682.1"/>
</dbReference>
<keyword evidence="3 5" id="KW-0378">Hydrolase</keyword>
<feature type="active site" description="Charge relay system" evidence="5">
    <location>
        <position position="393"/>
    </location>
</feature>
<dbReference type="PROSITE" id="PS00138">
    <property type="entry name" value="SUBTILASE_SER"/>
    <property type="match status" value="1"/>
</dbReference>
<evidence type="ECO:0000259" key="8">
    <source>
        <dbReference type="Pfam" id="PF00082"/>
    </source>
</evidence>
<evidence type="ECO:0000256" key="4">
    <source>
        <dbReference type="ARBA" id="ARBA00022825"/>
    </source>
</evidence>
<dbReference type="CDD" id="cd07480">
    <property type="entry name" value="Peptidases_S8_12"/>
    <property type="match status" value="1"/>
</dbReference>
<dbReference type="PANTHER" id="PTHR43399">
    <property type="entry name" value="SUBTILISIN-RELATED"/>
    <property type="match status" value="1"/>
</dbReference>
<comment type="similarity">
    <text evidence="1 5 6">Belongs to the peptidase S8 family.</text>
</comment>
<dbReference type="PRINTS" id="PR00723">
    <property type="entry name" value="SUBTILISIN"/>
</dbReference>
<feature type="compositionally biased region" description="Polar residues" evidence="7">
    <location>
        <begin position="16"/>
        <end position="25"/>
    </location>
</feature>
<dbReference type="InterPro" id="IPR015500">
    <property type="entry name" value="Peptidase_S8_subtilisin-rel"/>
</dbReference>
<evidence type="ECO:0000256" key="1">
    <source>
        <dbReference type="ARBA" id="ARBA00011073"/>
    </source>
</evidence>
<dbReference type="InterPro" id="IPR023828">
    <property type="entry name" value="Peptidase_S8_Ser-AS"/>
</dbReference>